<feature type="signal peptide" evidence="1">
    <location>
        <begin position="1"/>
        <end position="26"/>
    </location>
</feature>
<proteinExistence type="predicted"/>
<dbReference type="AlphaFoldDB" id="A0A1H7M0X7"/>
<feature type="chain" id="PRO_5010172826" evidence="1">
    <location>
        <begin position="27"/>
        <end position="103"/>
    </location>
</feature>
<accession>A0A1H7M0X7</accession>
<evidence type="ECO:0000256" key="1">
    <source>
        <dbReference type="SAM" id="SignalP"/>
    </source>
</evidence>
<keyword evidence="3" id="KW-1185">Reference proteome</keyword>
<evidence type="ECO:0000313" key="2">
    <source>
        <dbReference type="EMBL" id="SEL04395.1"/>
    </source>
</evidence>
<keyword evidence="1" id="KW-0732">Signal</keyword>
<dbReference type="Proteomes" id="UP000182719">
    <property type="component" value="Unassembled WGS sequence"/>
</dbReference>
<organism evidence="2 3">
    <name type="scientific">Stigmatella aurantiaca</name>
    <dbReference type="NCBI Taxonomy" id="41"/>
    <lineage>
        <taxon>Bacteria</taxon>
        <taxon>Pseudomonadati</taxon>
        <taxon>Myxococcota</taxon>
        <taxon>Myxococcia</taxon>
        <taxon>Myxococcales</taxon>
        <taxon>Cystobacterineae</taxon>
        <taxon>Archangiaceae</taxon>
        <taxon>Stigmatella</taxon>
    </lineage>
</organism>
<reference evidence="3" key="1">
    <citation type="submission" date="2016-10" db="EMBL/GenBank/DDBJ databases">
        <authorList>
            <person name="Varghese N."/>
            <person name="Submissions S."/>
        </authorList>
    </citation>
    <scope>NUCLEOTIDE SEQUENCE [LARGE SCALE GENOMIC DNA]</scope>
    <source>
        <strain evidence="3">DSM 17044</strain>
    </source>
</reference>
<name>A0A1H7M0X7_STIAU</name>
<sequence>MMCRFSWMPLGLAAAMALLACTSHKAESLPGPPAADAGVCQPLTCASSERKCGRVQDGCGGVLNCGVCSRCGPEEMECCGACIPKSEQVCPVNVHCPTAHPAM</sequence>
<dbReference type="EMBL" id="FOAP01000003">
    <property type="protein sequence ID" value="SEL04395.1"/>
    <property type="molecule type" value="Genomic_DNA"/>
</dbReference>
<gene>
    <name evidence="2" type="ORF">SAMN05444354_103386</name>
</gene>
<protein>
    <submittedName>
        <fullName evidence="2">Uncharacterized protein</fullName>
    </submittedName>
</protein>
<dbReference type="PROSITE" id="PS51257">
    <property type="entry name" value="PROKAR_LIPOPROTEIN"/>
    <property type="match status" value="1"/>
</dbReference>
<evidence type="ECO:0000313" key="3">
    <source>
        <dbReference type="Proteomes" id="UP000182719"/>
    </source>
</evidence>